<dbReference type="InterPro" id="IPR036869">
    <property type="entry name" value="J_dom_sf"/>
</dbReference>
<evidence type="ECO:0000259" key="3">
    <source>
        <dbReference type="PROSITE" id="PS50076"/>
    </source>
</evidence>
<dbReference type="InterPro" id="IPR001623">
    <property type="entry name" value="DnaJ_domain"/>
</dbReference>
<dbReference type="SMART" id="SM00271">
    <property type="entry name" value="DnaJ"/>
    <property type="match status" value="1"/>
</dbReference>
<evidence type="ECO:0000313" key="4">
    <source>
        <dbReference type="EMBL" id="CAD9448101.1"/>
    </source>
</evidence>
<dbReference type="SUPFAM" id="SSF48403">
    <property type="entry name" value="Ankyrin repeat"/>
    <property type="match status" value="1"/>
</dbReference>
<dbReference type="Pfam" id="PF00023">
    <property type="entry name" value="Ank"/>
    <property type="match status" value="1"/>
</dbReference>
<dbReference type="CDD" id="cd06257">
    <property type="entry name" value="DnaJ"/>
    <property type="match status" value="1"/>
</dbReference>
<dbReference type="Pfam" id="PF00226">
    <property type="entry name" value="DnaJ"/>
    <property type="match status" value="1"/>
</dbReference>
<dbReference type="SUPFAM" id="SSF46565">
    <property type="entry name" value="Chaperone J-domain"/>
    <property type="match status" value="1"/>
</dbReference>
<accession>A0A7S2GDU2</accession>
<feature type="region of interest" description="Disordered" evidence="2">
    <location>
        <begin position="338"/>
        <end position="395"/>
    </location>
</feature>
<dbReference type="InterPro" id="IPR002110">
    <property type="entry name" value="Ankyrin_rpt"/>
</dbReference>
<evidence type="ECO:0000256" key="2">
    <source>
        <dbReference type="SAM" id="MobiDB-lite"/>
    </source>
</evidence>
<dbReference type="PROSITE" id="PS50088">
    <property type="entry name" value="ANK_REPEAT"/>
    <property type="match status" value="1"/>
</dbReference>
<dbReference type="PROSITE" id="PS50076">
    <property type="entry name" value="DNAJ_2"/>
    <property type="match status" value="1"/>
</dbReference>
<evidence type="ECO:0000256" key="1">
    <source>
        <dbReference type="PROSITE-ProRule" id="PRU00023"/>
    </source>
</evidence>
<reference evidence="4" key="1">
    <citation type="submission" date="2021-01" db="EMBL/GenBank/DDBJ databases">
        <authorList>
            <person name="Corre E."/>
            <person name="Pelletier E."/>
            <person name="Niang G."/>
            <person name="Scheremetjew M."/>
            <person name="Finn R."/>
            <person name="Kale V."/>
            <person name="Holt S."/>
            <person name="Cochrane G."/>
            <person name="Meng A."/>
            <person name="Brown T."/>
            <person name="Cohen L."/>
        </authorList>
    </citation>
    <scope>NUCLEOTIDE SEQUENCE</scope>
    <source>
        <strain evidence="4">CCMP2222</strain>
    </source>
</reference>
<dbReference type="GO" id="GO:0051082">
    <property type="term" value="F:unfolded protein binding"/>
    <property type="evidence" value="ECO:0007669"/>
    <property type="project" value="TreeGrafter"/>
</dbReference>
<dbReference type="GO" id="GO:0051087">
    <property type="term" value="F:protein-folding chaperone binding"/>
    <property type="evidence" value="ECO:0007669"/>
    <property type="project" value="TreeGrafter"/>
</dbReference>
<protein>
    <recommendedName>
        <fullName evidence="3">J domain-containing protein</fullName>
    </recommendedName>
</protein>
<keyword evidence="1" id="KW-0040">ANK repeat</keyword>
<dbReference type="EMBL" id="HBGQ01048681">
    <property type="protein sequence ID" value="CAD9448101.1"/>
    <property type="molecule type" value="Transcribed_RNA"/>
</dbReference>
<dbReference type="PROSITE" id="PS50297">
    <property type="entry name" value="ANK_REP_REGION"/>
    <property type="match status" value="1"/>
</dbReference>
<dbReference type="SUPFAM" id="SSF54236">
    <property type="entry name" value="Ubiquitin-like"/>
    <property type="match status" value="1"/>
</dbReference>
<dbReference type="GO" id="GO:0005737">
    <property type="term" value="C:cytoplasm"/>
    <property type="evidence" value="ECO:0007669"/>
    <property type="project" value="TreeGrafter"/>
</dbReference>
<proteinExistence type="predicted"/>
<name>A0A7S2GDU2_9DINO</name>
<dbReference type="Gene3D" id="1.25.40.20">
    <property type="entry name" value="Ankyrin repeat-containing domain"/>
    <property type="match status" value="1"/>
</dbReference>
<dbReference type="PRINTS" id="PR00625">
    <property type="entry name" value="JDOMAIN"/>
</dbReference>
<dbReference type="InterPro" id="IPR036770">
    <property type="entry name" value="Ankyrin_rpt-contain_sf"/>
</dbReference>
<dbReference type="InterPro" id="IPR029071">
    <property type="entry name" value="Ubiquitin-like_domsf"/>
</dbReference>
<dbReference type="PANTHER" id="PTHR43948:SF10">
    <property type="entry name" value="MRJ, ISOFORM E"/>
    <property type="match status" value="1"/>
</dbReference>
<sequence>MAGTGDESRLSIARVLMKGNAEADIGDLQDTTPLMEAAMLGDAELCKLLLDRGADMRRCGAGGLSARELASKFEAVRQVFDEQAEKGPQVDDDEDDEESQPVQVTLRHAQTQIERVVTVPGNSTVCDLKKHIVRLSNRGSWRRIALLTEQGRILHDTEYLNGRSVLTMADAKSAEAQRAAEESLPEEERWKRWTFDDLRAEADRRGIFGGNSKEQVLESLIEVKRWEGFTVKELKSECSKRGVSSDACNDKEDLLLLLKQDLSWDTMEVADLKMECDVRGIAMPDETGDSLSRSLRSRLRQVLRWEGLPEPQLRNACELRNFVTEGKSKDDLLAFLKSFKTLPKPQPKPKPKPESSRRPTTPRAGGGAGSRQRSQSRASRHADDDDDDCGHVPPDVSERVRRIAMKYPGFMGEYLPELEDWTDAEIDAYFYSNGHIRPHKKRAPSLPKANLRMHLKILHLQEGATSVEVRKSYRKLALIYHPDKQHNENDSEAVKAAAENFRAIADAYEALTQYFNEQKGVHG</sequence>
<dbReference type="PANTHER" id="PTHR43948">
    <property type="entry name" value="DNAJ HOMOLOG SUBFAMILY B"/>
    <property type="match status" value="1"/>
</dbReference>
<feature type="domain" description="J" evidence="3">
    <location>
        <begin position="453"/>
        <end position="523"/>
    </location>
</feature>
<dbReference type="GO" id="GO:0005634">
    <property type="term" value="C:nucleus"/>
    <property type="evidence" value="ECO:0007669"/>
    <property type="project" value="TreeGrafter"/>
</dbReference>
<gene>
    <name evidence="4" type="ORF">AAND1436_LOCUS23735</name>
</gene>
<dbReference type="GO" id="GO:0044183">
    <property type="term" value="F:protein folding chaperone"/>
    <property type="evidence" value="ECO:0007669"/>
    <property type="project" value="TreeGrafter"/>
</dbReference>
<dbReference type="AlphaFoldDB" id="A0A7S2GDU2"/>
<organism evidence="4">
    <name type="scientific">Alexandrium andersonii</name>
    <dbReference type="NCBI Taxonomy" id="327968"/>
    <lineage>
        <taxon>Eukaryota</taxon>
        <taxon>Sar</taxon>
        <taxon>Alveolata</taxon>
        <taxon>Dinophyceae</taxon>
        <taxon>Gonyaulacales</taxon>
        <taxon>Pyrocystaceae</taxon>
        <taxon>Alexandrium</taxon>
    </lineage>
</organism>
<dbReference type="Gene3D" id="1.10.287.110">
    <property type="entry name" value="DnaJ domain"/>
    <property type="match status" value="1"/>
</dbReference>
<dbReference type="SMART" id="SM00248">
    <property type="entry name" value="ANK"/>
    <property type="match status" value="1"/>
</dbReference>
<feature type="repeat" description="ANK" evidence="1">
    <location>
        <begin position="29"/>
        <end position="61"/>
    </location>
</feature>